<feature type="compositionally biased region" description="Basic and acidic residues" evidence="1">
    <location>
        <begin position="37"/>
        <end position="53"/>
    </location>
</feature>
<evidence type="ECO:0000313" key="4">
    <source>
        <dbReference type="Proteomes" id="UP001274830"/>
    </source>
</evidence>
<name>A0AAE0WWJ7_9PEZI</name>
<protein>
    <submittedName>
        <fullName evidence="3">Uncharacterized protein</fullName>
    </submittedName>
</protein>
<feature type="transmembrane region" description="Helical" evidence="2">
    <location>
        <begin position="480"/>
        <end position="504"/>
    </location>
</feature>
<feature type="region of interest" description="Disordered" evidence="1">
    <location>
        <begin position="519"/>
        <end position="651"/>
    </location>
</feature>
<feature type="compositionally biased region" description="Polar residues" evidence="1">
    <location>
        <begin position="420"/>
        <end position="437"/>
    </location>
</feature>
<reference evidence="3" key="1">
    <citation type="submission" date="2023-07" db="EMBL/GenBank/DDBJ databases">
        <title>Black Yeasts Isolated from many extreme environments.</title>
        <authorList>
            <person name="Coleine C."/>
            <person name="Stajich J.E."/>
            <person name="Selbmann L."/>
        </authorList>
    </citation>
    <scope>NUCLEOTIDE SEQUENCE</scope>
    <source>
        <strain evidence="3">CCFEE 5485</strain>
    </source>
</reference>
<gene>
    <name evidence="3" type="ORF">LTR78_000825</name>
</gene>
<dbReference type="AlphaFoldDB" id="A0AAE0WWJ7"/>
<feature type="compositionally biased region" description="Basic and acidic residues" evidence="1">
    <location>
        <begin position="281"/>
        <end position="307"/>
    </location>
</feature>
<proteinExistence type="predicted"/>
<comment type="caution">
    <text evidence="3">The sequence shown here is derived from an EMBL/GenBank/DDBJ whole genome shotgun (WGS) entry which is preliminary data.</text>
</comment>
<feature type="compositionally biased region" description="Acidic residues" evidence="1">
    <location>
        <begin position="529"/>
        <end position="554"/>
    </location>
</feature>
<evidence type="ECO:0000256" key="1">
    <source>
        <dbReference type="SAM" id="MobiDB-lite"/>
    </source>
</evidence>
<feature type="compositionally biased region" description="Acidic residues" evidence="1">
    <location>
        <begin position="147"/>
        <end position="157"/>
    </location>
</feature>
<keyword evidence="4" id="KW-1185">Reference proteome</keyword>
<feature type="compositionally biased region" description="Basic and acidic residues" evidence="1">
    <location>
        <begin position="567"/>
        <end position="651"/>
    </location>
</feature>
<accession>A0AAE0WWJ7</accession>
<feature type="compositionally biased region" description="Basic and acidic residues" evidence="1">
    <location>
        <begin position="101"/>
        <end position="119"/>
    </location>
</feature>
<keyword evidence="2" id="KW-0812">Transmembrane</keyword>
<sequence>MSSYFSLPSFARAKKNQEQLEKTNPQKPVLNDDDEKFFDKHIESGEAKAKTEEATSTEVTEGGEEKEILQEETKEAGTDASQVTLPEEQPEKPQTTTSEPAKGDNDKSNEVARAPKEEIAAEDPPEQAPAEKITAEDPPEQAPAEDITAEDPPEQAPDDAAVTSAASAAKKPKKDKGFELPSQEEAEAATRGIGTDDAPKDAKAEGEAGEKRTWASYLPTMSTASKKDQGEPQKDTESKSTDEKAASEQTTEGKSRTWTEYASSTYSALPSVSSITPSWTSKDKDSKVEPVYKEDGTIDEEKTKEKQEREMSVLLDHLNLSSINNRVFAFSGETQKIYERFAQVLKDTMNGAPTAYEDMDKLMKDAGPQLEKQFQSMPPFVQTLVKSLPAKLGTTLGPELLAAASEKPGADMKTKMAKASKQSSGGQEFSTADASTSKTKEKEGEPKKKRKIPGLKGLVSEQGAVASILRSVVSFLKVRFPFLASMTNVVMSLAVFILMFVFWYSHKRGKEVRLAREAAAQNGDGAPEIVEDEDGELEVEVTDEEEGGEEEESIEKDVAAAVAEAQSTEKQDDSAEAVEEKTEKAADEAVKDGPVESAAKQEDSAEAVEEKAEKAEKTTEDAGKDAPVESIAKQEDSAEALEEKSAKTSSG</sequence>
<evidence type="ECO:0000256" key="2">
    <source>
        <dbReference type="SAM" id="Phobius"/>
    </source>
</evidence>
<keyword evidence="2" id="KW-0472">Membrane</keyword>
<dbReference type="EMBL" id="JAUTXT010000002">
    <property type="protein sequence ID" value="KAK3679264.1"/>
    <property type="molecule type" value="Genomic_DNA"/>
</dbReference>
<feature type="compositionally biased region" description="Basic and acidic residues" evidence="1">
    <location>
        <begin position="63"/>
        <end position="77"/>
    </location>
</feature>
<feature type="region of interest" description="Disordered" evidence="1">
    <location>
        <begin position="1"/>
        <end position="307"/>
    </location>
</feature>
<feature type="compositionally biased region" description="Basic and acidic residues" evidence="1">
    <location>
        <begin position="197"/>
        <end position="213"/>
    </location>
</feature>
<feature type="compositionally biased region" description="Basic and acidic residues" evidence="1">
    <location>
        <begin position="225"/>
        <end position="257"/>
    </location>
</feature>
<feature type="region of interest" description="Disordered" evidence="1">
    <location>
        <begin position="405"/>
        <end position="454"/>
    </location>
</feature>
<dbReference type="Proteomes" id="UP001274830">
    <property type="component" value="Unassembled WGS sequence"/>
</dbReference>
<feature type="compositionally biased region" description="Low complexity" evidence="1">
    <location>
        <begin position="158"/>
        <end position="169"/>
    </location>
</feature>
<evidence type="ECO:0000313" key="3">
    <source>
        <dbReference type="EMBL" id="KAK3679264.1"/>
    </source>
</evidence>
<keyword evidence="2" id="KW-1133">Transmembrane helix</keyword>
<organism evidence="3 4">
    <name type="scientific">Recurvomyces mirabilis</name>
    <dbReference type="NCBI Taxonomy" id="574656"/>
    <lineage>
        <taxon>Eukaryota</taxon>
        <taxon>Fungi</taxon>
        <taxon>Dikarya</taxon>
        <taxon>Ascomycota</taxon>
        <taxon>Pezizomycotina</taxon>
        <taxon>Dothideomycetes</taxon>
        <taxon>Dothideomycetidae</taxon>
        <taxon>Mycosphaerellales</taxon>
        <taxon>Teratosphaeriaceae</taxon>
        <taxon>Recurvomyces</taxon>
    </lineage>
</organism>
<feature type="compositionally biased region" description="Polar residues" evidence="1">
    <location>
        <begin position="258"/>
        <end position="280"/>
    </location>
</feature>